<protein>
    <recommendedName>
        <fullName evidence="5">DUF3618 domain-containing protein</fullName>
    </recommendedName>
</protein>
<keyword evidence="2" id="KW-0812">Transmembrane</keyword>
<feature type="compositionally biased region" description="Basic and acidic residues" evidence="1">
    <location>
        <begin position="1"/>
        <end position="21"/>
    </location>
</feature>
<feature type="region of interest" description="Disordered" evidence="1">
    <location>
        <begin position="1"/>
        <end position="44"/>
    </location>
</feature>
<dbReference type="Proteomes" id="UP000004367">
    <property type="component" value="Unassembled WGS sequence"/>
</dbReference>
<feature type="region of interest" description="Disordered" evidence="1">
    <location>
        <begin position="183"/>
        <end position="240"/>
    </location>
</feature>
<organism evidence="3 4">
    <name type="scientific">Mobilicoccus pelagius NBRC 104925</name>
    <dbReference type="NCBI Taxonomy" id="1089455"/>
    <lineage>
        <taxon>Bacteria</taxon>
        <taxon>Bacillati</taxon>
        <taxon>Actinomycetota</taxon>
        <taxon>Actinomycetes</taxon>
        <taxon>Micrococcales</taxon>
        <taxon>Dermatophilaceae</taxon>
        <taxon>Mobilicoccus</taxon>
    </lineage>
</organism>
<feature type="transmembrane region" description="Helical" evidence="2">
    <location>
        <begin position="110"/>
        <end position="129"/>
    </location>
</feature>
<evidence type="ECO:0008006" key="5">
    <source>
        <dbReference type="Google" id="ProtNLM"/>
    </source>
</evidence>
<keyword evidence="4" id="KW-1185">Reference proteome</keyword>
<evidence type="ECO:0000256" key="1">
    <source>
        <dbReference type="SAM" id="MobiDB-lite"/>
    </source>
</evidence>
<dbReference type="AlphaFoldDB" id="H5UVD5"/>
<evidence type="ECO:0000313" key="3">
    <source>
        <dbReference type="EMBL" id="GAB49693.1"/>
    </source>
</evidence>
<gene>
    <name evidence="3" type="ORF">MOPEL_132_00600</name>
</gene>
<dbReference type="EMBL" id="BAFE01000091">
    <property type="protein sequence ID" value="GAB49693.1"/>
    <property type="molecule type" value="Genomic_DNA"/>
</dbReference>
<keyword evidence="2" id="KW-1133">Transmembrane helix</keyword>
<dbReference type="SUPFAM" id="SSF58113">
    <property type="entry name" value="Apolipoprotein A-I"/>
    <property type="match status" value="1"/>
</dbReference>
<sequence length="240" mass="25788">MSNDPDQIRAEIDRTRRDLSRNVDALGEQVKPGNVARRQTEKVGEAVSDRLTSVKEAVMGAADDVTDRVGGDDGPSMGDRMRDQAEDLRYGAQQQMIDARRGTRRRAKGNPLAAGLVALGAGWLVGSLIPASRKEQEAAAAFKEQARPLVENAQEWAKDTGEQLREPAQAAFADVKDSAAESLERVKAEGTDVADDVKDHGRQAAAEVREESRSAAADVKESGVEAGKDVKKAKNDNGRA</sequence>
<reference evidence="3 4" key="1">
    <citation type="submission" date="2012-02" db="EMBL/GenBank/DDBJ databases">
        <title>Whole genome shotgun sequence of Mobilicoccus pelagius NBRC 104925.</title>
        <authorList>
            <person name="Yoshida Y."/>
            <person name="Hosoyama A."/>
            <person name="Tsuchikane K."/>
            <person name="Katsumata H."/>
            <person name="Yamazaki S."/>
            <person name="Fujita N."/>
        </authorList>
    </citation>
    <scope>NUCLEOTIDE SEQUENCE [LARGE SCALE GENOMIC DNA]</scope>
    <source>
        <strain evidence="3 4">NBRC 104925</strain>
    </source>
</reference>
<name>H5UVD5_9MICO</name>
<accession>H5UVD5</accession>
<dbReference type="Pfam" id="PF12277">
    <property type="entry name" value="DUF3618"/>
    <property type="match status" value="1"/>
</dbReference>
<dbReference type="STRING" id="1089455.MOPEL_132_00600"/>
<proteinExistence type="predicted"/>
<dbReference type="RefSeq" id="WP_009483536.1">
    <property type="nucleotide sequence ID" value="NZ_BAFE01000091.1"/>
</dbReference>
<dbReference type="InterPro" id="IPR022062">
    <property type="entry name" value="DUF3618"/>
</dbReference>
<feature type="region of interest" description="Disordered" evidence="1">
    <location>
        <begin position="62"/>
        <end position="81"/>
    </location>
</feature>
<dbReference type="OrthoDB" id="3218417at2"/>
<comment type="caution">
    <text evidence="3">The sequence shown here is derived from an EMBL/GenBank/DDBJ whole genome shotgun (WGS) entry which is preliminary data.</text>
</comment>
<keyword evidence="2" id="KW-0472">Membrane</keyword>
<evidence type="ECO:0000313" key="4">
    <source>
        <dbReference type="Proteomes" id="UP000004367"/>
    </source>
</evidence>
<evidence type="ECO:0000256" key="2">
    <source>
        <dbReference type="SAM" id="Phobius"/>
    </source>
</evidence>
<dbReference type="eggNOG" id="ENOG50322Q4">
    <property type="taxonomic scope" value="Bacteria"/>
</dbReference>